<accession>A0A450UDT6</accession>
<dbReference type="AlphaFoldDB" id="A0A450UDT6"/>
<dbReference type="InterPro" id="IPR044862">
    <property type="entry name" value="Pro_4_hyd_alph_FE2OG_OXY"/>
</dbReference>
<proteinExistence type="predicted"/>
<gene>
    <name evidence="2" type="ORF">BECKH772A_GA0070896_1002216</name>
    <name evidence="3" type="ORF">BECKH772B_GA0070898_1002016</name>
    <name evidence="4" type="ORF">BECKH772C_GA0070978_1002016</name>
</gene>
<feature type="domain" description="Prolyl 4-hydroxylase alpha subunit Fe(2+) 2OG dioxygenase" evidence="1">
    <location>
        <begin position="125"/>
        <end position="213"/>
    </location>
</feature>
<organism evidence="2">
    <name type="scientific">Candidatus Kentrum eta</name>
    <dbReference type="NCBI Taxonomy" id="2126337"/>
    <lineage>
        <taxon>Bacteria</taxon>
        <taxon>Pseudomonadati</taxon>
        <taxon>Pseudomonadota</taxon>
        <taxon>Gammaproteobacteria</taxon>
        <taxon>Candidatus Kentrum</taxon>
    </lineage>
</organism>
<dbReference type="PANTHER" id="PTHR33099">
    <property type="entry name" value="FE2OG DIOXYGENASE DOMAIN-CONTAINING PROTEIN"/>
    <property type="match status" value="1"/>
</dbReference>
<dbReference type="Gene3D" id="2.60.120.620">
    <property type="entry name" value="q2cbj1_9rhob like domain"/>
    <property type="match status" value="1"/>
</dbReference>
<dbReference type="EMBL" id="CAADFI010000020">
    <property type="protein sequence ID" value="VFJ91688.1"/>
    <property type="molecule type" value="Genomic_DNA"/>
</dbReference>
<dbReference type="Pfam" id="PF13640">
    <property type="entry name" value="2OG-FeII_Oxy_3"/>
    <property type="match status" value="1"/>
</dbReference>
<dbReference type="PANTHER" id="PTHR33099:SF7">
    <property type="entry name" value="MYND-TYPE DOMAIN-CONTAINING PROTEIN"/>
    <property type="match status" value="1"/>
</dbReference>
<evidence type="ECO:0000313" key="3">
    <source>
        <dbReference type="EMBL" id="VFJ91688.1"/>
    </source>
</evidence>
<evidence type="ECO:0000313" key="4">
    <source>
        <dbReference type="EMBL" id="VFJ98327.1"/>
    </source>
</evidence>
<reference evidence="2" key="1">
    <citation type="submission" date="2019-02" db="EMBL/GenBank/DDBJ databases">
        <authorList>
            <person name="Gruber-Vodicka R. H."/>
            <person name="Seah K. B. B."/>
        </authorList>
    </citation>
    <scope>NUCLEOTIDE SEQUENCE</scope>
    <source>
        <strain evidence="4">BECK_SA2B12</strain>
        <strain evidence="2">BECK_SA2B15</strain>
        <strain evidence="3">BECK_SA2B20</strain>
    </source>
</reference>
<protein>
    <recommendedName>
        <fullName evidence="1">Prolyl 4-hydroxylase alpha subunit Fe(2+) 2OG dioxygenase domain-containing protein</fullName>
    </recommendedName>
</protein>
<evidence type="ECO:0000259" key="1">
    <source>
        <dbReference type="Pfam" id="PF13640"/>
    </source>
</evidence>
<sequence>MDSKKSPIEGRLLAALDKIDRPDTVCAGGDLPLVMPGLRVAGVGLISLPPGPEQASALIARCRQAPYGKGTQTLVDTDVRRTWEMDPDAFQLTNPKWETLLADILAHIGTEFGLADGALTAHLYKLLVYETGGFFLPHQDGEKLDGMVATLVIALPALHEGGELIVSHDGAQHRLTFPGAASGNELSYAAFYADCRHEVTPIRSGHRLCLTYNLTLAGAEAEGRRAAPTGEPAIGTMTGILKDWLGDPMREKMAVLLAHEYTRDGLTPATLKGIDRARTEVLFEAARRAECIGHLALVTLWQTGDAEYAEHSYRRRRHWDEDAHGSGEPGDYEMGEIIDETLSADHWTDREGNKVDLGEIALDASEVITRRPLQEDEPGEEEFEGYTGNAGMTLDRWYHRGAVVIWPRERHYAILCQAGMDAAIGGLRAMVATWREDSDASQGSPEQSPSNPQWRACRDFATAIMTSWEPVLSFGGWAANRRESGRADLMGLLVDLDDPALVDRCLREIMPGDAWVQVTPAFPEFCRRHGWSNLAAAITAVFDADDGKMIVRNAALLRILCLHRDTDEDRLALCRALAEQMVDLVIALDGKPVGNMPGMKDRRVVLLANLVEALGVIDADAPFARLTEHALARRDGYDLTDAHLAALFGLESWLVRRRPEPHSAIARWLRQCRSALTDIVADPPQAPDDYRRPAKLPCDCGDCLVLGRFLADPKASTARFPLAKPRRQHLHRIIDDNHCDVTHVTERQGRPFTLVCEKTTASYEAARKRHQRDEKNLRRLDALMERLGE</sequence>
<dbReference type="EMBL" id="CAADFG010000022">
    <property type="protein sequence ID" value="VFJ90539.1"/>
    <property type="molecule type" value="Genomic_DNA"/>
</dbReference>
<dbReference type="EMBL" id="CAADFJ010000020">
    <property type="protein sequence ID" value="VFJ98327.1"/>
    <property type="molecule type" value="Genomic_DNA"/>
</dbReference>
<evidence type="ECO:0000313" key="2">
    <source>
        <dbReference type="EMBL" id="VFJ90539.1"/>
    </source>
</evidence>
<name>A0A450UDT6_9GAMM</name>